<dbReference type="EMBL" id="GBRH01278989">
    <property type="protein sequence ID" value="JAD18906.1"/>
    <property type="molecule type" value="Transcribed_RNA"/>
</dbReference>
<accession>A0A0A8XYF4</accession>
<dbReference type="AlphaFoldDB" id="A0A0A8XYF4"/>
<reference evidence="1" key="1">
    <citation type="submission" date="2014-09" db="EMBL/GenBank/DDBJ databases">
        <authorList>
            <person name="Magalhaes I.L.F."/>
            <person name="Oliveira U."/>
            <person name="Santos F.R."/>
            <person name="Vidigal T.H.D.A."/>
            <person name="Brescovit A.D."/>
            <person name="Santos A.J."/>
        </authorList>
    </citation>
    <scope>NUCLEOTIDE SEQUENCE</scope>
    <source>
        <tissue evidence="1">Shoot tissue taken approximately 20 cm above the soil surface</tissue>
    </source>
</reference>
<sequence>MYHLFLSCKLKWNIRITASLAVDAGQN</sequence>
<protein>
    <submittedName>
        <fullName evidence="1">Uncharacterized protein</fullName>
    </submittedName>
</protein>
<organism evidence="1">
    <name type="scientific">Arundo donax</name>
    <name type="common">Giant reed</name>
    <name type="synonym">Donax arundinaceus</name>
    <dbReference type="NCBI Taxonomy" id="35708"/>
    <lineage>
        <taxon>Eukaryota</taxon>
        <taxon>Viridiplantae</taxon>
        <taxon>Streptophyta</taxon>
        <taxon>Embryophyta</taxon>
        <taxon>Tracheophyta</taxon>
        <taxon>Spermatophyta</taxon>
        <taxon>Magnoliopsida</taxon>
        <taxon>Liliopsida</taxon>
        <taxon>Poales</taxon>
        <taxon>Poaceae</taxon>
        <taxon>PACMAD clade</taxon>
        <taxon>Arundinoideae</taxon>
        <taxon>Arundineae</taxon>
        <taxon>Arundo</taxon>
    </lineage>
</organism>
<proteinExistence type="predicted"/>
<name>A0A0A8XYF4_ARUDO</name>
<reference evidence="1" key="2">
    <citation type="journal article" date="2015" name="Data Brief">
        <title>Shoot transcriptome of the giant reed, Arundo donax.</title>
        <authorList>
            <person name="Barrero R.A."/>
            <person name="Guerrero F.D."/>
            <person name="Moolhuijzen P."/>
            <person name="Goolsby J.A."/>
            <person name="Tidwell J."/>
            <person name="Bellgard S.E."/>
            <person name="Bellgard M.I."/>
        </authorList>
    </citation>
    <scope>NUCLEOTIDE SEQUENCE</scope>
    <source>
        <tissue evidence="1">Shoot tissue taken approximately 20 cm above the soil surface</tissue>
    </source>
</reference>
<evidence type="ECO:0000313" key="1">
    <source>
        <dbReference type="EMBL" id="JAD18906.1"/>
    </source>
</evidence>